<dbReference type="InterPro" id="IPR036069">
    <property type="entry name" value="DUF34/NIF3_sf"/>
</dbReference>
<gene>
    <name evidence="8" type="ORF">J4G33_02440</name>
</gene>
<protein>
    <recommendedName>
        <fullName evidence="3 5">GTP cyclohydrolase 1 type 2 homolog</fullName>
    </recommendedName>
</protein>
<reference evidence="8" key="1">
    <citation type="submission" date="2021-03" db="EMBL/GenBank/DDBJ databases">
        <title>Actinotalea soli sp. nov., isolated from soil.</title>
        <authorList>
            <person name="Ping W."/>
            <person name="Zhang J."/>
        </authorList>
    </citation>
    <scope>NUCLEOTIDE SEQUENCE</scope>
    <source>
        <strain evidence="8">BY-33</strain>
    </source>
</reference>
<proteinExistence type="inferred from homology"/>
<dbReference type="RefSeq" id="WP_208054281.1">
    <property type="nucleotide sequence ID" value="NZ_JAGEMK010000001.1"/>
</dbReference>
<evidence type="ECO:0000256" key="7">
    <source>
        <dbReference type="SAM" id="MobiDB-lite"/>
    </source>
</evidence>
<feature type="binding site" evidence="6">
    <location>
        <position position="350"/>
    </location>
    <ligand>
        <name>a divalent metal cation</name>
        <dbReference type="ChEBI" id="CHEBI:60240"/>
        <label>1</label>
    </ligand>
</feature>
<dbReference type="PANTHER" id="PTHR13799">
    <property type="entry name" value="NGG1 INTERACTING FACTOR 3"/>
    <property type="match status" value="1"/>
</dbReference>
<dbReference type="Pfam" id="PF01784">
    <property type="entry name" value="DUF34_NIF3"/>
    <property type="match status" value="1"/>
</dbReference>
<dbReference type="SUPFAM" id="SSF102705">
    <property type="entry name" value="NIF3 (NGG1p interacting factor 3)-like"/>
    <property type="match status" value="1"/>
</dbReference>
<dbReference type="InterPro" id="IPR017221">
    <property type="entry name" value="DUF34/NIF3_bac"/>
</dbReference>
<feature type="region of interest" description="Disordered" evidence="7">
    <location>
        <begin position="378"/>
        <end position="408"/>
    </location>
</feature>
<evidence type="ECO:0000256" key="4">
    <source>
        <dbReference type="ARBA" id="ARBA00022723"/>
    </source>
</evidence>
<comment type="similarity">
    <text evidence="1 5">Belongs to the GTP cyclohydrolase I type 2/NIF3 family.</text>
</comment>
<dbReference type="Gene3D" id="3.30.70.120">
    <property type="match status" value="1"/>
</dbReference>
<dbReference type="EMBL" id="JAGEMK010000001">
    <property type="protein sequence ID" value="MBO1750657.1"/>
    <property type="molecule type" value="Genomic_DNA"/>
</dbReference>
<feature type="binding site" evidence="6">
    <location>
        <position position="107"/>
    </location>
    <ligand>
        <name>a divalent metal cation</name>
        <dbReference type="ChEBI" id="CHEBI:60240"/>
        <label>1</label>
    </ligand>
</feature>
<dbReference type="AlphaFoldDB" id="A0A939LMI2"/>
<dbReference type="GO" id="GO:0005737">
    <property type="term" value="C:cytoplasm"/>
    <property type="evidence" value="ECO:0007669"/>
    <property type="project" value="TreeGrafter"/>
</dbReference>
<dbReference type="Gene3D" id="3.40.1390.30">
    <property type="entry name" value="NIF3 (NGG1p interacting factor 3)-like"/>
    <property type="match status" value="1"/>
</dbReference>
<feature type="binding site" evidence="6">
    <location>
        <position position="69"/>
    </location>
    <ligand>
        <name>a divalent metal cation</name>
        <dbReference type="ChEBI" id="CHEBI:60240"/>
        <label>1</label>
    </ligand>
</feature>
<comment type="caution">
    <text evidence="8">The sequence shown here is derived from an EMBL/GenBank/DDBJ whole genome shotgun (WGS) entry which is preliminary data.</text>
</comment>
<dbReference type="Proteomes" id="UP000664209">
    <property type="component" value="Unassembled WGS sequence"/>
</dbReference>
<dbReference type="PIRSF" id="PIRSF037489">
    <property type="entry name" value="UCP037489_NIF3_YqfO"/>
    <property type="match status" value="1"/>
</dbReference>
<dbReference type="InterPro" id="IPR015867">
    <property type="entry name" value="N-reg_PII/ATP_PRibTrfase_C"/>
</dbReference>
<evidence type="ECO:0000313" key="8">
    <source>
        <dbReference type="EMBL" id="MBO1750657.1"/>
    </source>
</evidence>
<evidence type="ECO:0000313" key="9">
    <source>
        <dbReference type="Proteomes" id="UP000664209"/>
    </source>
</evidence>
<dbReference type="NCBIfam" id="TIGR00486">
    <property type="entry name" value="YbgI_SA1388"/>
    <property type="match status" value="1"/>
</dbReference>
<dbReference type="GO" id="GO:0046872">
    <property type="term" value="F:metal ion binding"/>
    <property type="evidence" value="ECO:0007669"/>
    <property type="project" value="UniProtKB-UniRule"/>
</dbReference>
<evidence type="ECO:0000256" key="2">
    <source>
        <dbReference type="ARBA" id="ARBA00011643"/>
    </source>
</evidence>
<evidence type="ECO:0000256" key="1">
    <source>
        <dbReference type="ARBA" id="ARBA00006964"/>
    </source>
</evidence>
<evidence type="ECO:0000256" key="6">
    <source>
        <dbReference type="PIRSR" id="PIRSR602678-1"/>
    </source>
</evidence>
<dbReference type="InterPro" id="IPR002678">
    <property type="entry name" value="DUF34/NIF3"/>
</dbReference>
<dbReference type="PANTHER" id="PTHR13799:SF14">
    <property type="entry name" value="GTP CYCLOHYDROLASE 1 TYPE 2 HOMOLOG"/>
    <property type="match status" value="1"/>
</dbReference>
<comment type="subunit">
    <text evidence="2">Homohexamer.</text>
</comment>
<accession>A0A939LMI2</accession>
<sequence length="408" mass="42413">MTEHLTLADVVAILDHRYPPSTAESWDAVGTVCGDPDQPVTKVLLAVDPTAEVVDEAIAWGADLLLTHHPLLLRPVHSVAATTFKGRLVHRLIQAGCALHVAHTNADSAPGGVAEALALAVGLVDLEPLVPIPGAPVDKHVVLVPAEDAEALVDALAEAGAGALGDYSRCAWTTTGAGTFVPGPGAEPAIGEVGVRAQVAETRVEMFAPRRRRTAVLAALRAAHPYEEPAFDVLEPAALPGETGLGRVGRLASPATLGAFARVVAEALPGTAQGVRVAGDLDAPVERVAVVGGSGDSLFDAVRASGADVYLTADLRHHPASELRERAEIEALREGRPAADGRPFLVDVAHFASEWPWLEHAARRLTADLHVAHGAGTTVETRVSTRRTDPWTARLASPADPSVGGSQP</sequence>
<name>A0A939LMI2_9CELL</name>
<feature type="binding site" evidence="6">
    <location>
        <position position="354"/>
    </location>
    <ligand>
        <name>a divalent metal cation</name>
        <dbReference type="ChEBI" id="CHEBI:60240"/>
        <label>1</label>
    </ligand>
</feature>
<keyword evidence="9" id="KW-1185">Reference proteome</keyword>
<feature type="binding site" evidence="6">
    <location>
        <position position="68"/>
    </location>
    <ligand>
        <name>a divalent metal cation</name>
        <dbReference type="ChEBI" id="CHEBI:60240"/>
        <label>1</label>
    </ligand>
</feature>
<evidence type="ECO:0000256" key="3">
    <source>
        <dbReference type="ARBA" id="ARBA00022112"/>
    </source>
</evidence>
<organism evidence="8 9">
    <name type="scientific">Actinotalea soli</name>
    <dbReference type="NCBI Taxonomy" id="2819234"/>
    <lineage>
        <taxon>Bacteria</taxon>
        <taxon>Bacillati</taxon>
        <taxon>Actinomycetota</taxon>
        <taxon>Actinomycetes</taxon>
        <taxon>Micrococcales</taxon>
        <taxon>Cellulomonadaceae</taxon>
        <taxon>Actinotalea</taxon>
    </lineage>
</organism>
<dbReference type="FunFam" id="3.40.1390.30:FF:000001">
    <property type="entry name" value="GTP cyclohydrolase 1 type 2"/>
    <property type="match status" value="1"/>
</dbReference>
<keyword evidence="4 5" id="KW-0479">Metal-binding</keyword>
<evidence type="ECO:0000256" key="5">
    <source>
        <dbReference type="PIRNR" id="PIRNR037489"/>
    </source>
</evidence>